<proteinExistence type="predicted"/>
<evidence type="ECO:0000313" key="1">
    <source>
        <dbReference type="EMBL" id="JAD29441.1"/>
    </source>
</evidence>
<name>A0A0A8YSH3_ARUDO</name>
<reference evidence="1" key="1">
    <citation type="submission" date="2014-09" db="EMBL/GenBank/DDBJ databases">
        <authorList>
            <person name="Magalhaes I.L.F."/>
            <person name="Oliveira U."/>
            <person name="Santos F.R."/>
            <person name="Vidigal T.H.D.A."/>
            <person name="Brescovit A.D."/>
            <person name="Santos A.J."/>
        </authorList>
    </citation>
    <scope>NUCLEOTIDE SEQUENCE</scope>
    <source>
        <tissue evidence="1">Shoot tissue taken approximately 20 cm above the soil surface</tissue>
    </source>
</reference>
<dbReference type="EMBL" id="GBRH01268454">
    <property type="protein sequence ID" value="JAD29441.1"/>
    <property type="molecule type" value="Transcribed_RNA"/>
</dbReference>
<sequence>MGTIYHSPWVGYL</sequence>
<organism evidence="1">
    <name type="scientific">Arundo donax</name>
    <name type="common">Giant reed</name>
    <name type="synonym">Donax arundinaceus</name>
    <dbReference type="NCBI Taxonomy" id="35708"/>
    <lineage>
        <taxon>Eukaryota</taxon>
        <taxon>Viridiplantae</taxon>
        <taxon>Streptophyta</taxon>
        <taxon>Embryophyta</taxon>
        <taxon>Tracheophyta</taxon>
        <taxon>Spermatophyta</taxon>
        <taxon>Magnoliopsida</taxon>
        <taxon>Liliopsida</taxon>
        <taxon>Poales</taxon>
        <taxon>Poaceae</taxon>
        <taxon>PACMAD clade</taxon>
        <taxon>Arundinoideae</taxon>
        <taxon>Arundineae</taxon>
        <taxon>Arundo</taxon>
    </lineage>
</organism>
<accession>A0A0A8YSH3</accession>
<protein>
    <submittedName>
        <fullName evidence="1">Uncharacterized protein</fullName>
    </submittedName>
</protein>
<reference evidence="1" key="2">
    <citation type="journal article" date="2015" name="Data Brief">
        <title>Shoot transcriptome of the giant reed, Arundo donax.</title>
        <authorList>
            <person name="Barrero R.A."/>
            <person name="Guerrero F.D."/>
            <person name="Moolhuijzen P."/>
            <person name="Goolsby J.A."/>
            <person name="Tidwell J."/>
            <person name="Bellgard S.E."/>
            <person name="Bellgard M.I."/>
        </authorList>
    </citation>
    <scope>NUCLEOTIDE SEQUENCE</scope>
    <source>
        <tissue evidence="1">Shoot tissue taken approximately 20 cm above the soil surface</tissue>
    </source>
</reference>